<dbReference type="Proteomes" id="UP001162501">
    <property type="component" value="Chromosome 31"/>
</dbReference>
<organism evidence="1 2">
    <name type="scientific">Rangifer tarandus platyrhynchus</name>
    <name type="common">Svalbard reindeer</name>
    <dbReference type="NCBI Taxonomy" id="3082113"/>
    <lineage>
        <taxon>Eukaryota</taxon>
        <taxon>Metazoa</taxon>
        <taxon>Chordata</taxon>
        <taxon>Craniata</taxon>
        <taxon>Vertebrata</taxon>
        <taxon>Euteleostomi</taxon>
        <taxon>Mammalia</taxon>
        <taxon>Eutheria</taxon>
        <taxon>Laurasiatheria</taxon>
        <taxon>Artiodactyla</taxon>
        <taxon>Ruminantia</taxon>
        <taxon>Pecora</taxon>
        <taxon>Cervidae</taxon>
        <taxon>Odocoileinae</taxon>
        <taxon>Rangifer</taxon>
    </lineage>
</organism>
<evidence type="ECO:0000313" key="1">
    <source>
        <dbReference type="EMBL" id="CAN0468812.1"/>
    </source>
</evidence>
<dbReference type="EMBL" id="OX596115">
    <property type="protein sequence ID" value="CAN0468812.1"/>
    <property type="molecule type" value="Genomic_DNA"/>
</dbReference>
<reference evidence="1" key="1">
    <citation type="submission" date="2023-05" db="EMBL/GenBank/DDBJ databases">
        <authorList>
            <consortium name="ELIXIR-Norway"/>
        </authorList>
    </citation>
    <scope>NUCLEOTIDE SEQUENCE</scope>
</reference>
<evidence type="ECO:0000313" key="2">
    <source>
        <dbReference type="Proteomes" id="UP001162501"/>
    </source>
</evidence>
<gene>
    <name evidence="1" type="ORF">MRATA1EN22A_LOCUS20366</name>
</gene>
<name>A0AC59ZQ02_RANTA</name>
<reference evidence="1" key="2">
    <citation type="submission" date="2025-03" db="EMBL/GenBank/DDBJ databases">
        <authorList>
            <consortium name="ELIXIR-Norway"/>
            <consortium name="Elixir Norway"/>
        </authorList>
    </citation>
    <scope>NUCLEOTIDE SEQUENCE</scope>
</reference>
<protein>
    <submittedName>
        <fullName evidence="1">Uncharacterized protein</fullName>
    </submittedName>
</protein>
<accession>A0AC59ZQ02</accession>
<proteinExistence type="predicted"/>
<sequence length="101" mass="10234">MRLSAFLPVPSLCPELPGFPALALRPGSAQQHPAQAPGCTIGRTGHQLTEGSSPALKLPASCGPGGTSPVETPPRKLGAAARGALSTPTVPGWALTFQSFH</sequence>